<organism evidence="6 7">
    <name type="scientific">Schistosoma mattheei</name>
    <dbReference type="NCBI Taxonomy" id="31246"/>
    <lineage>
        <taxon>Eukaryota</taxon>
        <taxon>Metazoa</taxon>
        <taxon>Spiralia</taxon>
        <taxon>Lophotrochozoa</taxon>
        <taxon>Platyhelminthes</taxon>
        <taxon>Trematoda</taxon>
        <taxon>Digenea</taxon>
        <taxon>Strigeidida</taxon>
        <taxon>Schistosomatoidea</taxon>
        <taxon>Schistosomatidae</taxon>
        <taxon>Schistosoma</taxon>
    </lineage>
</organism>
<proteinExistence type="inferred from homology"/>
<dbReference type="PROSITE" id="PS00678">
    <property type="entry name" value="WD_REPEATS_1"/>
    <property type="match status" value="2"/>
</dbReference>
<dbReference type="PROSITE" id="PS50294">
    <property type="entry name" value="WD_REPEATS_REGION"/>
    <property type="match status" value="3"/>
</dbReference>
<dbReference type="Proteomes" id="UP000050791">
    <property type="component" value="Unassembled WGS sequence"/>
</dbReference>
<comment type="function">
    <text evidence="4">Ubiquitin-protein ligase which is mainly involved pre-mRNA splicing and DNA repair. Required for pre-mRNA splicing as component of the spliceosome.</text>
</comment>
<keyword evidence="4" id="KW-0234">DNA repair</keyword>
<dbReference type="CDD" id="cd00200">
    <property type="entry name" value="WD40"/>
    <property type="match status" value="1"/>
</dbReference>
<name>A0AA85B926_9TREM</name>
<keyword evidence="4" id="KW-0508">mRNA splicing</keyword>
<comment type="similarity">
    <text evidence="4">Belongs to the WD repeat PRP19 family.</text>
</comment>
<accession>A0AA85B926</accession>
<evidence type="ECO:0000313" key="6">
    <source>
        <dbReference type="Proteomes" id="UP000050791"/>
    </source>
</evidence>
<dbReference type="SMART" id="SM00320">
    <property type="entry name" value="WD40"/>
    <property type="match status" value="6"/>
</dbReference>
<feature type="region of interest" description="Disordered" evidence="5">
    <location>
        <begin position="1"/>
        <end position="42"/>
    </location>
</feature>
<feature type="repeat" description="WD" evidence="3">
    <location>
        <begin position="118"/>
        <end position="159"/>
    </location>
</feature>
<sequence>MNVQNINTTHQPPAGTAPTVPPSLDTSDNSSTVDSNQLQEEIGISEDVINTLQERASQLTAERKRRGKTVPEGLARSRAISEYQQLANHTSPERIVTGGNDKTAVVFDLSTSQVISILKGHNKKVTQVVYHPSEELVFTGSPDTTLRVWGVEQGQCASIIRAHKGPVTGLTQTVNGHSVICDMDAFWLEFPPWISLAVSKHLLAPSFHPDGLILGTGTADGEVKIWDVKERRNVANFAHGSGTNQLVTAVAFSENGYYLATSGGDSQVKLWDLRKLKNFKTLIPGEDQPSYEICDVEFDQSGSYLAVAGTDVRVYLCKQWDQLVSFNAHTAPATGVRFGENATTVISASRDRSVKVFGT</sequence>
<keyword evidence="1 3" id="KW-0853">WD repeat</keyword>
<dbReference type="InterPro" id="IPR036322">
    <property type="entry name" value="WD40_repeat_dom_sf"/>
</dbReference>
<evidence type="ECO:0000256" key="1">
    <source>
        <dbReference type="ARBA" id="ARBA00022574"/>
    </source>
</evidence>
<dbReference type="GO" id="GO:0070534">
    <property type="term" value="P:protein K63-linked ubiquitination"/>
    <property type="evidence" value="ECO:0007669"/>
    <property type="project" value="UniProtKB-UniRule"/>
</dbReference>
<comment type="subcellular location">
    <subcellularLocation>
        <location evidence="4">Nucleus</location>
    </subcellularLocation>
</comment>
<feature type="repeat" description="WD" evidence="3">
    <location>
        <begin position="326"/>
        <end position="359"/>
    </location>
</feature>
<dbReference type="GO" id="GO:0061630">
    <property type="term" value="F:ubiquitin protein ligase activity"/>
    <property type="evidence" value="ECO:0007669"/>
    <property type="project" value="UniProtKB-UniRule"/>
</dbReference>
<keyword evidence="4" id="KW-0833">Ubl conjugation pathway</keyword>
<evidence type="ECO:0000256" key="3">
    <source>
        <dbReference type="PROSITE-ProRule" id="PRU00221"/>
    </source>
</evidence>
<keyword evidence="4" id="KW-0808">Transferase</keyword>
<evidence type="ECO:0000256" key="2">
    <source>
        <dbReference type="ARBA" id="ARBA00022737"/>
    </source>
</evidence>
<dbReference type="GO" id="GO:0071006">
    <property type="term" value="C:U2-type catalytic step 1 spliceosome"/>
    <property type="evidence" value="ECO:0007669"/>
    <property type="project" value="TreeGrafter"/>
</dbReference>
<feature type="repeat" description="WD" evidence="3">
    <location>
        <begin position="206"/>
        <end position="236"/>
    </location>
</feature>
<comment type="catalytic activity">
    <reaction evidence="4">
        <text>S-ubiquitinyl-[E2 ubiquitin-conjugating enzyme]-L-cysteine + [acceptor protein]-L-lysine = [E2 ubiquitin-conjugating enzyme]-L-cysteine + N(6)-ubiquitinyl-[acceptor protein]-L-lysine.</text>
        <dbReference type="EC" id="2.3.2.27"/>
    </reaction>
</comment>
<dbReference type="GO" id="GO:0000974">
    <property type="term" value="C:Prp19 complex"/>
    <property type="evidence" value="ECO:0007669"/>
    <property type="project" value="UniProtKB-UniRule"/>
</dbReference>
<dbReference type="WBParaSite" id="SMTH1_38200.1">
    <property type="protein sequence ID" value="SMTH1_38200.1"/>
    <property type="gene ID" value="SMTH1_38200"/>
</dbReference>
<dbReference type="Gene3D" id="2.130.10.10">
    <property type="entry name" value="YVTN repeat-like/Quinoprotein amine dehydrogenase"/>
    <property type="match status" value="1"/>
</dbReference>
<feature type="repeat" description="WD" evidence="3">
    <location>
        <begin position="240"/>
        <end position="281"/>
    </location>
</feature>
<dbReference type="SUPFAM" id="SSF50978">
    <property type="entry name" value="WD40 repeat-like"/>
    <property type="match status" value="1"/>
</dbReference>
<dbReference type="GO" id="GO:0006281">
    <property type="term" value="P:DNA repair"/>
    <property type="evidence" value="ECO:0007669"/>
    <property type="project" value="UniProtKB-KW"/>
</dbReference>
<feature type="compositionally biased region" description="Low complexity" evidence="5">
    <location>
        <begin position="23"/>
        <end position="36"/>
    </location>
</feature>
<dbReference type="PROSITE" id="PS50082">
    <property type="entry name" value="WD_REPEATS_2"/>
    <property type="match status" value="4"/>
</dbReference>
<protein>
    <recommendedName>
        <fullName evidence="4">Pre-mRNA-processing factor 19</fullName>
        <ecNumber evidence="4">2.3.2.27</ecNumber>
    </recommendedName>
</protein>
<evidence type="ECO:0000256" key="4">
    <source>
        <dbReference type="RuleBase" id="RU367101"/>
    </source>
</evidence>
<keyword evidence="4" id="KW-0507">mRNA processing</keyword>
<dbReference type="PRINTS" id="PR00320">
    <property type="entry name" value="GPROTEINBRPT"/>
</dbReference>
<dbReference type="PANTHER" id="PTHR43995">
    <property type="entry name" value="PRE-MRNA-PROCESSING FACTOR 19"/>
    <property type="match status" value="1"/>
</dbReference>
<comment type="pathway">
    <text evidence="4">Protein modification; protein ubiquitination.</text>
</comment>
<dbReference type="InterPro" id="IPR019775">
    <property type="entry name" value="WD40_repeat_CS"/>
</dbReference>
<keyword evidence="4" id="KW-0227">DNA damage</keyword>
<dbReference type="Pfam" id="PF00400">
    <property type="entry name" value="WD40"/>
    <property type="match status" value="4"/>
</dbReference>
<dbReference type="AlphaFoldDB" id="A0AA85B926"/>
<feature type="compositionally biased region" description="Polar residues" evidence="5">
    <location>
        <begin position="1"/>
        <end position="11"/>
    </location>
</feature>
<evidence type="ECO:0000256" key="5">
    <source>
        <dbReference type="SAM" id="MobiDB-lite"/>
    </source>
</evidence>
<keyword evidence="4" id="KW-0539">Nucleus</keyword>
<keyword evidence="2" id="KW-0677">Repeat</keyword>
<dbReference type="InterPro" id="IPR001680">
    <property type="entry name" value="WD40_rpt"/>
</dbReference>
<dbReference type="InterPro" id="IPR015943">
    <property type="entry name" value="WD40/YVTN_repeat-like_dom_sf"/>
</dbReference>
<dbReference type="PANTHER" id="PTHR43995:SF1">
    <property type="entry name" value="PRE-MRNA-PROCESSING FACTOR 19"/>
    <property type="match status" value="1"/>
</dbReference>
<dbReference type="InterPro" id="IPR020472">
    <property type="entry name" value="WD40_PAC1"/>
</dbReference>
<dbReference type="InterPro" id="IPR038959">
    <property type="entry name" value="Prp19"/>
</dbReference>
<keyword evidence="4" id="KW-0747">Spliceosome</keyword>
<dbReference type="EC" id="2.3.2.27" evidence="4"/>
<reference evidence="7" key="1">
    <citation type="submission" date="2023-11" db="UniProtKB">
        <authorList>
            <consortium name="WormBaseParasite"/>
        </authorList>
    </citation>
    <scope>IDENTIFICATION</scope>
</reference>
<evidence type="ECO:0000313" key="7">
    <source>
        <dbReference type="WBParaSite" id="SMTH1_38200.1"/>
    </source>
</evidence>
<dbReference type="GO" id="GO:0005737">
    <property type="term" value="C:cytoplasm"/>
    <property type="evidence" value="ECO:0007669"/>
    <property type="project" value="TreeGrafter"/>
</dbReference>
<comment type="subunit">
    <text evidence="4">Homotetramer.</text>
</comment>
<dbReference type="GO" id="GO:0000398">
    <property type="term" value="P:mRNA splicing, via spliceosome"/>
    <property type="evidence" value="ECO:0007669"/>
    <property type="project" value="InterPro"/>
</dbReference>